<evidence type="ECO:0000259" key="2">
    <source>
        <dbReference type="SMART" id="SM00322"/>
    </source>
</evidence>
<dbReference type="InterPro" id="IPR009097">
    <property type="entry name" value="Cyclic_Pdiesterase"/>
</dbReference>
<dbReference type="Pfam" id="PF10469">
    <property type="entry name" value="AKAP7_NLS"/>
    <property type="match status" value="1"/>
</dbReference>
<dbReference type="PROSITE" id="PS50084">
    <property type="entry name" value="KH_TYPE_1"/>
    <property type="match status" value="1"/>
</dbReference>
<dbReference type="GO" id="GO:0006355">
    <property type="term" value="P:regulation of DNA-templated transcription"/>
    <property type="evidence" value="ECO:0007669"/>
    <property type="project" value="TreeGrafter"/>
</dbReference>
<sequence>MDYDDSLLYEVNGRVYRRNPFYKINEKKKNKKIDKTMEDETKYDSSRGCWYMKFSVPAEFQGKLVGVKGINKKTMEKETGCKIFIPNKGDTDTKLEIISKISYENVERCKQYIDDVIFEARSKMPFSHFVSFSFYNNQTLCEKFNLFIKKVKEVSIGLDADYFQLPQKLHITISMLMLVNKDEENIVINKLKTVINDMVRPLLSGKHSFKIKIKDLCVMNEDPKNANVLYGNVSCPVLQNISEEINNVLKETRFCTDTKEDLNLHLTLLNSTFLKKRDGKIRTFDATKIIQQLNDFDFGDIEISKVTLHQRFANNEDGSYNIIHEESFI</sequence>
<dbReference type="Gene3D" id="3.90.1140.10">
    <property type="entry name" value="Cyclic phosphodiesterase"/>
    <property type="match status" value="1"/>
</dbReference>
<evidence type="ECO:0000313" key="4">
    <source>
        <dbReference type="WBParaSite" id="PTRK_0001561000.1"/>
    </source>
</evidence>
<dbReference type="PANTHER" id="PTHR13360">
    <property type="entry name" value="ACTIVATING SIGNAL COINTEGRATOR 1 COMPLEX SUBUNIT 1"/>
    <property type="match status" value="1"/>
</dbReference>
<dbReference type="InterPro" id="IPR019510">
    <property type="entry name" value="AKAP7-like_phosphoesterase"/>
</dbReference>
<keyword evidence="1" id="KW-0694">RNA-binding</keyword>
<dbReference type="SMART" id="SM00322">
    <property type="entry name" value="KH"/>
    <property type="match status" value="1"/>
</dbReference>
<dbReference type="PIRSF" id="PIRSF027019">
    <property type="entry name" value="Euk_LigT"/>
    <property type="match status" value="1"/>
</dbReference>
<dbReference type="GO" id="GO:0006307">
    <property type="term" value="P:DNA alkylation repair"/>
    <property type="evidence" value="ECO:0007669"/>
    <property type="project" value="InterPro"/>
</dbReference>
<accession>A0A0N5A1W4</accession>
<dbReference type="InterPro" id="IPR004088">
    <property type="entry name" value="KH_dom_type_1"/>
</dbReference>
<reference evidence="4" key="1">
    <citation type="submission" date="2017-02" db="UniProtKB">
        <authorList>
            <consortium name="WormBaseParasite"/>
        </authorList>
    </citation>
    <scope>IDENTIFICATION</scope>
</reference>
<dbReference type="STRING" id="131310.A0A0N5A1W4"/>
<dbReference type="AlphaFoldDB" id="A0A0N5A1W4"/>
<dbReference type="Proteomes" id="UP000038045">
    <property type="component" value="Unplaced"/>
</dbReference>
<dbReference type="InterPro" id="IPR004087">
    <property type="entry name" value="KH_dom"/>
</dbReference>
<organism evidence="3 4">
    <name type="scientific">Parastrongyloides trichosuri</name>
    <name type="common">Possum-specific nematode worm</name>
    <dbReference type="NCBI Taxonomy" id="131310"/>
    <lineage>
        <taxon>Eukaryota</taxon>
        <taxon>Metazoa</taxon>
        <taxon>Ecdysozoa</taxon>
        <taxon>Nematoda</taxon>
        <taxon>Chromadorea</taxon>
        <taxon>Rhabditida</taxon>
        <taxon>Tylenchina</taxon>
        <taxon>Panagrolaimomorpha</taxon>
        <taxon>Strongyloidoidea</taxon>
        <taxon>Strongyloididae</taxon>
        <taxon>Parastrongyloides</taxon>
    </lineage>
</organism>
<dbReference type="GO" id="GO:0003723">
    <property type="term" value="F:RNA binding"/>
    <property type="evidence" value="ECO:0007669"/>
    <property type="project" value="UniProtKB-UniRule"/>
</dbReference>
<evidence type="ECO:0000313" key="3">
    <source>
        <dbReference type="Proteomes" id="UP000038045"/>
    </source>
</evidence>
<feature type="domain" description="K Homology" evidence="2">
    <location>
        <begin position="48"/>
        <end position="118"/>
    </location>
</feature>
<proteinExistence type="predicted"/>
<name>A0A0N5A1W4_PARTI</name>
<protein>
    <submittedName>
        <fullName evidence="4">KH domain-containing protein</fullName>
    </submittedName>
</protein>
<dbReference type="InterPro" id="IPR036612">
    <property type="entry name" value="KH_dom_type_1_sf"/>
</dbReference>
<evidence type="ECO:0000256" key="1">
    <source>
        <dbReference type="PROSITE-ProRule" id="PRU00117"/>
    </source>
</evidence>
<dbReference type="SUPFAM" id="SSF54791">
    <property type="entry name" value="Eukaryotic type KH-domain (KH-domain type I)"/>
    <property type="match status" value="1"/>
</dbReference>
<dbReference type="InterPro" id="IPR009210">
    <property type="entry name" value="ASCC1"/>
</dbReference>
<dbReference type="PANTHER" id="PTHR13360:SF1">
    <property type="entry name" value="ACTIVATING SIGNAL COINTEGRATOR 1 COMPLEX SUBUNIT 1"/>
    <property type="match status" value="1"/>
</dbReference>
<dbReference type="Pfam" id="PF00013">
    <property type="entry name" value="KH_1"/>
    <property type="match status" value="1"/>
</dbReference>
<dbReference type="GO" id="GO:0005634">
    <property type="term" value="C:nucleus"/>
    <property type="evidence" value="ECO:0007669"/>
    <property type="project" value="TreeGrafter"/>
</dbReference>
<dbReference type="WBParaSite" id="PTRK_0001561000.1">
    <property type="protein sequence ID" value="PTRK_0001561000.1"/>
    <property type="gene ID" value="PTRK_0001561000"/>
</dbReference>
<keyword evidence="3" id="KW-1185">Reference proteome</keyword>
<dbReference type="SUPFAM" id="SSF55144">
    <property type="entry name" value="LigT-like"/>
    <property type="match status" value="1"/>
</dbReference>
<dbReference type="Gene3D" id="3.30.1370.10">
    <property type="entry name" value="K Homology domain, type 1"/>
    <property type="match status" value="1"/>
</dbReference>